<evidence type="ECO:0000256" key="5">
    <source>
        <dbReference type="ARBA" id="ARBA00022729"/>
    </source>
</evidence>
<dbReference type="InterPro" id="IPR039426">
    <property type="entry name" value="TonB-dep_rcpt-like"/>
</dbReference>
<comment type="caution">
    <text evidence="13">The sequence shown here is derived from an EMBL/GenBank/DDBJ whole genome shotgun (WGS) entry which is preliminary data.</text>
</comment>
<dbReference type="PANTHER" id="PTHR30069:SF39">
    <property type="entry name" value="BLL6183 PROTEIN"/>
    <property type="match status" value="1"/>
</dbReference>
<dbReference type="EMBL" id="JRVC01000014">
    <property type="protein sequence ID" value="KHS44981.1"/>
    <property type="molecule type" value="Genomic_DNA"/>
</dbReference>
<comment type="subcellular location">
    <subcellularLocation>
        <location evidence="1">Cell outer membrane</location>
        <topology evidence="1">Multi-pass membrane protein</topology>
    </subcellularLocation>
</comment>
<dbReference type="Pfam" id="PF07715">
    <property type="entry name" value="Plug"/>
    <property type="match status" value="1"/>
</dbReference>
<evidence type="ECO:0000256" key="9">
    <source>
        <dbReference type="RuleBase" id="RU003357"/>
    </source>
</evidence>
<evidence type="ECO:0000256" key="6">
    <source>
        <dbReference type="ARBA" id="ARBA00023077"/>
    </source>
</evidence>
<dbReference type="SUPFAM" id="SSF56935">
    <property type="entry name" value="Porins"/>
    <property type="match status" value="1"/>
</dbReference>
<protein>
    <submittedName>
        <fullName evidence="13">TonB-dependent receptor</fullName>
    </submittedName>
</protein>
<keyword evidence="5 10" id="KW-0732">Signal</keyword>
<feature type="domain" description="TonB-dependent receptor plug" evidence="12">
    <location>
        <begin position="44"/>
        <end position="120"/>
    </location>
</feature>
<feature type="domain" description="TonB-dependent receptor-like beta-barrel" evidence="11">
    <location>
        <begin position="315"/>
        <end position="704"/>
    </location>
</feature>
<keyword evidence="3" id="KW-1134">Transmembrane beta strand</keyword>
<reference evidence="13 14" key="1">
    <citation type="submission" date="2014-10" db="EMBL/GenBank/DDBJ databases">
        <title>Draft genome sequence of Novosphingobium subterraneum DSM 12447.</title>
        <authorList>
            <person name="Gan H.M."/>
            <person name="Gan H.Y."/>
            <person name="Savka M.A."/>
        </authorList>
    </citation>
    <scope>NUCLEOTIDE SEQUENCE [LARGE SCALE GENOMIC DNA]</scope>
    <source>
        <strain evidence="13 14">DSM 12447</strain>
    </source>
</reference>
<keyword evidence="6 9" id="KW-0798">TonB box</keyword>
<dbReference type="InterPro" id="IPR000531">
    <property type="entry name" value="Beta-barrel_TonB"/>
</dbReference>
<dbReference type="AlphaFoldDB" id="A0A0B8ZFL0"/>
<evidence type="ECO:0000313" key="14">
    <source>
        <dbReference type="Proteomes" id="UP000031338"/>
    </source>
</evidence>
<evidence type="ECO:0000256" key="10">
    <source>
        <dbReference type="SAM" id="SignalP"/>
    </source>
</evidence>
<evidence type="ECO:0000256" key="1">
    <source>
        <dbReference type="ARBA" id="ARBA00004571"/>
    </source>
</evidence>
<dbReference type="STRING" id="48936.NJ75_02907"/>
<keyword evidence="7 9" id="KW-0472">Membrane</keyword>
<evidence type="ECO:0000256" key="7">
    <source>
        <dbReference type="ARBA" id="ARBA00023136"/>
    </source>
</evidence>
<dbReference type="GO" id="GO:0044718">
    <property type="term" value="P:siderophore transmembrane transport"/>
    <property type="evidence" value="ECO:0007669"/>
    <property type="project" value="TreeGrafter"/>
</dbReference>
<evidence type="ECO:0000256" key="3">
    <source>
        <dbReference type="ARBA" id="ARBA00022452"/>
    </source>
</evidence>
<name>A0A0B8ZFL0_9SPHN</name>
<dbReference type="PANTHER" id="PTHR30069">
    <property type="entry name" value="TONB-DEPENDENT OUTER MEMBRANE RECEPTOR"/>
    <property type="match status" value="1"/>
</dbReference>
<dbReference type="GO" id="GO:0009279">
    <property type="term" value="C:cell outer membrane"/>
    <property type="evidence" value="ECO:0007669"/>
    <property type="project" value="UniProtKB-SubCell"/>
</dbReference>
<sequence length="751" mass="80507">MMRKLIPLLFAAVSAPALAQTDPQIVVNAPGGMIDLDEARALDLAAIDSSGRADLGRALERAIPGLTLGEAAGNPWQATLNWRGFSAGALQGMEQGIAVYLDGVRFNQPFGDVVLLDLMPDTVLVAAQVNDANPVLGRNALAGSVLVQTGDGVTLSGLRGQGDVDSEGMAGGAVSYGTGTAQGNLLVAFEARHDKGWRVASPSTLYRGFAKGIHQGEGWGIELSALGAATDLTGNGVSPVELLDAKYDAVFTRPDSTRTRFARAVAAPWLSMGETSRIELRAHWQYLDRRNANGDLADFGACDADPAQLCVEDNDDGYSDPLFANGVPVAADAAGDDPAVFNRGKERTQAYGATLQWQDTVETDLGTRRIALGGTWEHARTRFGAQTDLGELEEDRSVEDLGLPLVSAKRAIQPVSLVSKLDDFALFASLELPLTTVLSVEAGARYSHNRVVMEDQLGTALNGRHTFDRFNPSIEFDYALAPGLHATAGFSLTSRNPTPAELSCADPEAPCTLANFFIADPPLRQVTATNWHGGLSATGRRLAWRVNLWRSETSNDIRMIASSVRGRAYFANLGHTRRQGVEASAEWRHDGWYSSASFAFTDARFRDAFTLSSPSNPAADDEGTIMVARGDQLPAVPRHALNLRLAREERNWSAGVTLRARSGQYLAGDEGNDNARTPAYAVFDLDGAVRLAPGIRLVAQVRNVLNKRYATFGTFSEVDEIDLAEAPGAEDPRAYAPGAPRRLTVSLRAEF</sequence>
<dbReference type="Proteomes" id="UP000031338">
    <property type="component" value="Unassembled WGS sequence"/>
</dbReference>
<evidence type="ECO:0000256" key="2">
    <source>
        <dbReference type="ARBA" id="ARBA00022448"/>
    </source>
</evidence>
<dbReference type="InterPro" id="IPR012910">
    <property type="entry name" value="Plug_dom"/>
</dbReference>
<evidence type="ECO:0000256" key="4">
    <source>
        <dbReference type="ARBA" id="ARBA00022692"/>
    </source>
</evidence>
<dbReference type="PROSITE" id="PS01156">
    <property type="entry name" value="TONB_DEPENDENT_REC_2"/>
    <property type="match status" value="1"/>
</dbReference>
<keyword evidence="13" id="KW-0675">Receptor</keyword>
<dbReference type="GO" id="GO:0015344">
    <property type="term" value="F:siderophore uptake transmembrane transporter activity"/>
    <property type="evidence" value="ECO:0007669"/>
    <property type="project" value="TreeGrafter"/>
</dbReference>
<comment type="similarity">
    <text evidence="9">Belongs to the TonB-dependent receptor family.</text>
</comment>
<evidence type="ECO:0000256" key="8">
    <source>
        <dbReference type="ARBA" id="ARBA00023237"/>
    </source>
</evidence>
<keyword evidence="2" id="KW-0813">Transport</keyword>
<evidence type="ECO:0000259" key="12">
    <source>
        <dbReference type="Pfam" id="PF07715"/>
    </source>
</evidence>
<evidence type="ECO:0000259" key="11">
    <source>
        <dbReference type="Pfam" id="PF00593"/>
    </source>
</evidence>
<keyword evidence="14" id="KW-1185">Reference proteome</keyword>
<dbReference type="InterPro" id="IPR037066">
    <property type="entry name" value="Plug_dom_sf"/>
</dbReference>
<dbReference type="Pfam" id="PF00593">
    <property type="entry name" value="TonB_dep_Rec_b-barrel"/>
    <property type="match status" value="1"/>
</dbReference>
<feature type="chain" id="PRO_5002144815" evidence="10">
    <location>
        <begin position="20"/>
        <end position="751"/>
    </location>
</feature>
<keyword evidence="8" id="KW-0998">Cell outer membrane</keyword>
<dbReference type="InterPro" id="IPR010917">
    <property type="entry name" value="TonB_rcpt_CS"/>
</dbReference>
<dbReference type="Gene3D" id="2.40.170.20">
    <property type="entry name" value="TonB-dependent receptor, beta-barrel domain"/>
    <property type="match status" value="1"/>
</dbReference>
<gene>
    <name evidence="13" type="ORF">NJ75_02907</name>
</gene>
<evidence type="ECO:0000313" key="13">
    <source>
        <dbReference type="EMBL" id="KHS44981.1"/>
    </source>
</evidence>
<proteinExistence type="inferred from homology"/>
<accession>A0A0B8ZFL0</accession>
<organism evidence="13 14">
    <name type="scientific">Novosphingobium subterraneum</name>
    <dbReference type="NCBI Taxonomy" id="48936"/>
    <lineage>
        <taxon>Bacteria</taxon>
        <taxon>Pseudomonadati</taxon>
        <taxon>Pseudomonadota</taxon>
        <taxon>Alphaproteobacteria</taxon>
        <taxon>Sphingomonadales</taxon>
        <taxon>Sphingomonadaceae</taxon>
        <taxon>Novosphingobium</taxon>
    </lineage>
</organism>
<dbReference type="RefSeq" id="WP_039335628.1">
    <property type="nucleotide sequence ID" value="NZ_JRVC01000014.1"/>
</dbReference>
<feature type="signal peptide" evidence="10">
    <location>
        <begin position="1"/>
        <end position="19"/>
    </location>
</feature>
<keyword evidence="4" id="KW-0812">Transmembrane</keyword>
<dbReference type="PATRIC" id="fig|48936.3.peg.2920"/>
<dbReference type="Gene3D" id="2.170.130.10">
    <property type="entry name" value="TonB-dependent receptor, plug domain"/>
    <property type="match status" value="1"/>
</dbReference>
<dbReference type="InterPro" id="IPR036942">
    <property type="entry name" value="Beta-barrel_TonB_sf"/>
</dbReference>